<keyword evidence="1" id="KW-0175">Coiled coil</keyword>
<dbReference type="SMART" id="SM00156">
    <property type="entry name" value="PP2Ac"/>
    <property type="match status" value="1"/>
</dbReference>
<evidence type="ECO:0000313" key="4">
    <source>
        <dbReference type="EMBL" id="KAK2196638.1"/>
    </source>
</evidence>
<evidence type="ECO:0000259" key="3">
    <source>
        <dbReference type="PROSITE" id="PS50222"/>
    </source>
</evidence>
<dbReference type="EMBL" id="JALLKP010000002">
    <property type="protein sequence ID" value="KAK2196638.1"/>
    <property type="molecule type" value="Genomic_DNA"/>
</dbReference>
<dbReference type="SUPFAM" id="SSF56300">
    <property type="entry name" value="Metallo-dependent phosphatases"/>
    <property type="match status" value="1"/>
</dbReference>
<dbReference type="InterPro" id="IPR050341">
    <property type="entry name" value="PP1_catalytic_subunit"/>
</dbReference>
<proteinExistence type="predicted"/>
<dbReference type="Proteomes" id="UP001214638">
    <property type="component" value="Unassembled WGS sequence"/>
</dbReference>
<name>A0AAD9PKS4_9APIC</name>
<feature type="region of interest" description="Disordered" evidence="2">
    <location>
        <begin position="494"/>
        <end position="537"/>
    </location>
</feature>
<dbReference type="SUPFAM" id="SSF47473">
    <property type="entry name" value="EF-hand"/>
    <property type="match status" value="1"/>
</dbReference>
<dbReference type="KEGG" id="bdw:94336185"/>
<feature type="domain" description="EF-hand" evidence="3">
    <location>
        <begin position="251"/>
        <end position="286"/>
    </location>
</feature>
<gene>
    <name evidence="4" type="ORF">BdWA1_001887</name>
</gene>
<keyword evidence="5" id="KW-1185">Reference proteome</keyword>
<dbReference type="InterPro" id="IPR029052">
    <property type="entry name" value="Metallo-depent_PP-like"/>
</dbReference>
<dbReference type="Gene3D" id="3.60.21.10">
    <property type="match status" value="1"/>
</dbReference>
<dbReference type="Gene3D" id="1.10.238.10">
    <property type="entry name" value="EF-hand"/>
    <property type="match status" value="1"/>
</dbReference>
<evidence type="ECO:0000256" key="1">
    <source>
        <dbReference type="SAM" id="Coils"/>
    </source>
</evidence>
<accession>A0AAD9PKS4</accession>
<dbReference type="GO" id="GO:0005737">
    <property type="term" value="C:cytoplasm"/>
    <property type="evidence" value="ECO:0007669"/>
    <property type="project" value="TreeGrafter"/>
</dbReference>
<evidence type="ECO:0000313" key="5">
    <source>
        <dbReference type="Proteomes" id="UP001214638"/>
    </source>
</evidence>
<dbReference type="InterPro" id="IPR011992">
    <property type="entry name" value="EF-hand-dom_pair"/>
</dbReference>
<dbReference type="GO" id="GO:0005509">
    <property type="term" value="F:calcium ion binding"/>
    <property type="evidence" value="ECO:0007669"/>
    <property type="project" value="InterPro"/>
</dbReference>
<dbReference type="PANTHER" id="PTHR11668">
    <property type="entry name" value="SERINE/THREONINE PROTEIN PHOSPHATASE"/>
    <property type="match status" value="1"/>
</dbReference>
<dbReference type="GO" id="GO:0005634">
    <property type="term" value="C:nucleus"/>
    <property type="evidence" value="ECO:0007669"/>
    <property type="project" value="TreeGrafter"/>
</dbReference>
<feature type="compositionally biased region" description="Polar residues" evidence="2">
    <location>
        <begin position="510"/>
        <end position="532"/>
    </location>
</feature>
<evidence type="ECO:0000256" key="2">
    <source>
        <dbReference type="SAM" id="MobiDB-lite"/>
    </source>
</evidence>
<dbReference type="AlphaFoldDB" id="A0AAD9PKS4"/>
<organism evidence="4 5">
    <name type="scientific">Babesia duncani</name>
    <dbReference type="NCBI Taxonomy" id="323732"/>
    <lineage>
        <taxon>Eukaryota</taxon>
        <taxon>Sar</taxon>
        <taxon>Alveolata</taxon>
        <taxon>Apicomplexa</taxon>
        <taxon>Aconoidasida</taxon>
        <taxon>Piroplasmida</taxon>
        <taxon>Babesiidae</taxon>
        <taxon>Babesia</taxon>
    </lineage>
</organism>
<feature type="region of interest" description="Disordered" evidence="2">
    <location>
        <begin position="1"/>
        <end position="20"/>
    </location>
</feature>
<comment type="caution">
    <text evidence="4">The sequence shown here is derived from an EMBL/GenBank/DDBJ whole genome shotgun (WGS) entry which is preliminary data.</text>
</comment>
<protein>
    <submittedName>
        <fullName evidence="4">Bifunctional EF-hand domain/Metallo-dependent phosphatase-like/Serine-threonine-specific protein phosphatase-bis(5-nucleosyl)-tetraphosphatase/EF-hand domain pair</fullName>
    </submittedName>
</protein>
<dbReference type="PANTHER" id="PTHR11668:SF509">
    <property type="entry name" value="SERINE_THREONINE-PROTEIN PHOSPHATASE"/>
    <property type="match status" value="1"/>
</dbReference>
<dbReference type="GO" id="GO:0004722">
    <property type="term" value="F:protein serine/threonine phosphatase activity"/>
    <property type="evidence" value="ECO:0007669"/>
    <property type="project" value="TreeGrafter"/>
</dbReference>
<reference evidence="4" key="1">
    <citation type="journal article" date="2023" name="Nat. Microbiol.">
        <title>Babesia duncani multi-omics identifies virulence factors and drug targets.</title>
        <authorList>
            <person name="Singh P."/>
            <person name="Lonardi S."/>
            <person name="Liang Q."/>
            <person name="Vydyam P."/>
            <person name="Khabirova E."/>
            <person name="Fang T."/>
            <person name="Gihaz S."/>
            <person name="Thekkiniath J."/>
            <person name="Munshi M."/>
            <person name="Abel S."/>
            <person name="Ciampossin L."/>
            <person name="Batugedara G."/>
            <person name="Gupta M."/>
            <person name="Lu X.M."/>
            <person name="Lenz T."/>
            <person name="Chakravarty S."/>
            <person name="Cornillot E."/>
            <person name="Hu Y."/>
            <person name="Ma W."/>
            <person name="Gonzalez L.M."/>
            <person name="Sanchez S."/>
            <person name="Estrada K."/>
            <person name="Sanchez-Flores A."/>
            <person name="Montero E."/>
            <person name="Harb O.S."/>
            <person name="Le Roch K.G."/>
            <person name="Mamoun C.B."/>
        </authorList>
    </citation>
    <scope>NUCLEOTIDE SEQUENCE</scope>
    <source>
        <strain evidence="4">WA1</strain>
    </source>
</reference>
<dbReference type="InterPro" id="IPR006186">
    <property type="entry name" value="Ser/Thr-sp_prot-phosphatase"/>
</dbReference>
<dbReference type="GeneID" id="94336185"/>
<sequence length="933" mass="104438">MASDLILDSDEEAKEPTLFERSDSSDFASRLVTVYQGQAMVELQPCNTIPSDSNTQEVAEAKEITTSFLCWQDFSTLIRQLERQSLAYGLDEKEDQDVLESTITNLRQEINNLLLTKHSAKATTYLLANFRDLKNQRMITPSFDIADGIESFRTDFTRCMQEHSKTLTFKVALLRVAFNHYGGHSEVGYMTLEEFKSMLGVYDSQYSTLMLAKAIFDSMDRNKLTRIKMENFVAGMIACSPSFKHKFKTPGFKLRLQHIFRLYDVDRCGFLDKKSLSLLLSHACKLSRSKSQFDNVQEQIDHLVTKITVAFGNKLSYDAFYQTVEADLIPNLDQLLLSPFDLAQSIADHLAFALEHVVSSKQEQTVAPNKTLDKAADVPEVINDKQEPSSATQKAPLWSRVSSPVLDSAPTKEDSQQQWYNFPGLQLTKGWSGSTSPISARSSDSRMVPHAPMENFEDEYAFTFREPDTPKVGGHVTSDQVKGTRPEVVMELVESDTTTTRVQDGEAIGSESTSPASSDGNADAITNVTPSCDGNVDGTQDKIMSGALHSALPKNSNDTSIDIMAKSLEDTLEKRLIRLRQRYKTRYLGIQTCMLADDGVALKIMSKFYKRAFKNPNFQENLVVFDWCSLNELFNLCDIACSLCKMESNVISIEGPVQFFGAIEGDLIHLVDFFNTFGWPLHAQADTLDNEDSTKSSKKDIGLEQLSLVSRAKPLKLCFLGGIVSTSAGNNLETCMLLFCLKILFPMHVFLLGGGNPGIRSYSQGFYQEIYTKLCQNVTRMNLLNEEAHLVQSARELFERICDALECQSVACLVNSQVLGIYGTLPRQFKSLDQLQAPKPLVQGQNQIVDYCIQPPRDLDREYYKKILSQAHFGLVIASLPVPNEKGECFASFPLEHHIEILSNGPNMATAKIQEGPNNNFYTTIQSLEGNRQ</sequence>
<dbReference type="RefSeq" id="XP_067803480.1">
    <property type="nucleotide sequence ID" value="XM_067946916.1"/>
</dbReference>
<dbReference type="PROSITE" id="PS50222">
    <property type="entry name" value="EF_HAND_2"/>
    <property type="match status" value="1"/>
</dbReference>
<feature type="coiled-coil region" evidence="1">
    <location>
        <begin position="96"/>
        <end position="123"/>
    </location>
</feature>
<dbReference type="InterPro" id="IPR002048">
    <property type="entry name" value="EF_hand_dom"/>
</dbReference>